<dbReference type="OrthoDB" id="1698378at2759"/>
<dbReference type="EMBL" id="VOIH02000008">
    <property type="protein sequence ID" value="KAF3440419.1"/>
    <property type="molecule type" value="Genomic_DNA"/>
</dbReference>
<comment type="caution">
    <text evidence="6">The sequence shown here is derived from an EMBL/GenBank/DDBJ whole genome shotgun (WGS) entry which is preliminary data.</text>
</comment>
<evidence type="ECO:0000256" key="1">
    <source>
        <dbReference type="ARBA" id="ARBA00004123"/>
    </source>
</evidence>
<evidence type="ECO:0000256" key="5">
    <source>
        <dbReference type="ARBA" id="ARBA00023242"/>
    </source>
</evidence>
<dbReference type="InterPro" id="IPR015300">
    <property type="entry name" value="DNA-bd_pseudobarrel_sf"/>
</dbReference>
<comment type="subcellular location">
    <subcellularLocation>
        <location evidence="1">Nucleus</location>
    </subcellularLocation>
</comment>
<evidence type="ECO:0000313" key="6">
    <source>
        <dbReference type="EMBL" id="KAF3440419.1"/>
    </source>
</evidence>
<dbReference type="GO" id="GO:0005634">
    <property type="term" value="C:nucleus"/>
    <property type="evidence" value="ECO:0007669"/>
    <property type="project" value="UniProtKB-SubCell"/>
</dbReference>
<keyword evidence="3" id="KW-0238">DNA-binding</keyword>
<keyword evidence="5" id="KW-0539">Nucleus</keyword>
<evidence type="ECO:0000256" key="3">
    <source>
        <dbReference type="ARBA" id="ARBA00023125"/>
    </source>
</evidence>
<evidence type="ECO:0000256" key="4">
    <source>
        <dbReference type="ARBA" id="ARBA00023163"/>
    </source>
</evidence>
<proteinExistence type="predicted"/>
<dbReference type="GO" id="GO:0003677">
    <property type="term" value="F:DNA binding"/>
    <property type="evidence" value="ECO:0007669"/>
    <property type="project" value="UniProtKB-KW"/>
</dbReference>
<keyword evidence="7" id="KW-1185">Reference proteome</keyword>
<dbReference type="Proteomes" id="UP000796880">
    <property type="component" value="Unassembled WGS sequence"/>
</dbReference>
<dbReference type="SUPFAM" id="SSF101936">
    <property type="entry name" value="DNA-binding pseudobarrel domain"/>
    <property type="match status" value="1"/>
</dbReference>
<gene>
    <name evidence="6" type="ORF">FNV43_RR18703</name>
</gene>
<reference evidence="6" key="1">
    <citation type="submission" date="2020-03" db="EMBL/GenBank/DDBJ databases">
        <title>A high-quality chromosome-level genome assembly of a woody plant with both climbing and erect habits, Rhamnella rubrinervis.</title>
        <authorList>
            <person name="Lu Z."/>
            <person name="Yang Y."/>
            <person name="Zhu X."/>
            <person name="Sun Y."/>
        </authorList>
    </citation>
    <scope>NUCLEOTIDE SEQUENCE</scope>
    <source>
        <strain evidence="6">BYM</strain>
        <tissue evidence="6">Leaf</tissue>
    </source>
</reference>
<keyword evidence="4" id="KW-0804">Transcription</keyword>
<organism evidence="6 7">
    <name type="scientific">Rhamnella rubrinervis</name>
    <dbReference type="NCBI Taxonomy" id="2594499"/>
    <lineage>
        <taxon>Eukaryota</taxon>
        <taxon>Viridiplantae</taxon>
        <taxon>Streptophyta</taxon>
        <taxon>Embryophyta</taxon>
        <taxon>Tracheophyta</taxon>
        <taxon>Spermatophyta</taxon>
        <taxon>Magnoliopsida</taxon>
        <taxon>eudicotyledons</taxon>
        <taxon>Gunneridae</taxon>
        <taxon>Pentapetalae</taxon>
        <taxon>rosids</taxon>
        <taxon>fabids</taxon>
        <taxon>Rosales</taxon>
        <taxon>Rhamnaceae</taxon>
        <taxon>rhamnoid group</taxon>
        <taxon>Rhamneae</taxon>
        <taxon>Rhamnella</taxon>
    </lineage>
</organism>
<name>A0A8K0E6S1_9ROSA</name>
<evidence type="ECO:0000256" key="2">
    <source>
        <dbReference type="ARBA" id="ARBA00023015"/>
    </source>
</evidence>
<accession>A0A8K0E6S1</accession>
<dbReference type="AlphaFoldDB" id="A0A8K0E6S1"/>
<evidence type="ECO:0000313" key="7">
    <source>
        <dbReference type="Proteomes" id="UP000796880"/>
    </source>
</evidence>
<protein>
    <submittedName>
        <fullName evidence="6">Uncharacterized protein</fullName>
    </submittedName>
</protein>
<dbReference type="Gene3D" id="2.40.330.10">
    <property type="entry name" value="DNA-binding pseudobarrel domain"/>
    <property type="match status" value="1"/>
</dbReference>
<keyword evidence="2" id="KW-0805">Transcription regulation</keyword>
<sequence>MSDALTVEDCEKRLTRTDVSQKLTVPGHWLGILPSIEDNNNNVQIRVLDGEGMYWEFYLSKRSAGDYKKPVFQSKEWFQFVRKKGQDWGQDRNSEGR</sequence>